<proteinExistence type="predicted"/>
<accession>E4YYF0</accession>
<reference evidence="1" key="1">
    <citation type="journal article" date="2010" name="Science">
        <title>Plasticity of animal genome architecture unmasked by rapid evolution of a pelagic tunicate.</title>
        <authorList>
            <person name="Denoeud F."/>
            <person name="Henriet S."/>
            <person name="Mungpakdee S."/>
            <person name="Aury J.M."/>
            <person name="Da Silva C."/>
            <person name="Brinkmann H."/>
            <person name="Mikhaleva J."/>
            <person name="Olsen L.C."/>
            <person name="Jubin C."/>
            <person name="Canestro C."/>
            <person name="Bouquet J.M."/>
            <person name="Danks G."/>
            <person name="Poulain J."/>
            <person name="Campsteijn C."/>
            <person name="Adamski M."/>
            <person name="Cross I."/>
            <person name="Yadetie F."/>
            <person name="Muffato M."/>
            <person name="Louis A."/>
            <person name="Butcher S."/>
            <person name="Tsagkogeorga G."/>
            <person name="Konrad A."/>
            <person name="Singh S."/>
            <person name="Jensen M.F."/>
            <person name="Cong E.H."/>
            <person name="Eikeseth-Otteraa H."/>
            <person name="Noel B."/>
            <person name="Anthouard V."/>
            <person name="Porcel B.M."/>
            <person name="Kachouri-Lafond R."/>
            <person name="Nishino A."/>
            <person name="Ugolini M."/>
            <person name="Chourrout P."/>
            <person name="Nishida H."/>
            <person name="Aasland R."/>
            <person name="Huzurbazar S."/>
            <person name="Westhof E."/>
            <person name="Delsuc F."/>
            <person name="Lehrach H."/>
            <person name="Reinhardt R."/>
            <person name="Weissenbach J."/>
            <person name="Roy S.W."/>
            <person name="Artiguenave F."/>
            <person name="Postlethwait J.H."/>
            <person name="Manak J.R."/>
            <person name="Thompson E.M."/>
            <person name="Jaillon O."/>
            <person name="Du Pasquier L."/>
            <person name="Boudinot P."/>
            <person name="Liberles D.A."/>
            <person name="Volff J.N."/>
            <person name="Philippe H."/>
            <person name="Lenhard B."/>
            <person name="Roest Crollius H."/>
            <person name="Wincker P."/>
            <person name="Chourrout D."/>
        </authorList>
    </citation>
    <scope>NUCLEOTIDE SEQUENCE [LARGE SCALE GENOMIC DNA]</scope>
</reference>
<organism evidence="1">
    <name type="scientific">Oikopleura dioica</name>
    <name type="common">Tunicate</name>
    <dbReference type="NCBI Taxonomy" id="34765"/>
    <lineage>
        <taxon>Eukaryota</taxon>
        <taxon>Metazoa</taxon>
        <taxon>Chordata</taxon>
        <taxon>Tunicata</taxon>
        <taxon>Appendicularia</taxon>
        <taxon>Copelata</taxon>
        <taxon>Oikopleuridae</taxon>
        <taxon>Oikopleura</taxon>
    </lineage>
</organism>
<feature type="non-terminal residue" evidence="1">
    <location>
        <position position="1"/>
    </location>
</feature>
<sequence length="81" mass="9012">EKKLAREESSDFYPECSMSAALLSVHGFREAVKFFVNLGNSDSERIAAGGIGYIDFRTATQSNLSTSSDMLSKSYFLCWQN</sequence>
<dbReference type="AlphaFoldDB" id="E4YYF0"/>
<name>E4YYF0_OIKDI</name>
<evidence type="ECO:0000313" key="1">
    <source>
        <dbReference type="EMBL" id="CBY40478.1"/>
    </source>
</evidence>
<protein>
    <submittedName>
        <fullName evidence="1">Uncharacterized protein</fullName>
    </submittedName>
</protein>
<dbReference type="Proteomes" id="UP000011014">
    <property type="component" value="Unassembled WGS sequence"/>
</dbReference>
<gene>
    <name evidence="1" type="ORF">GSOID_T00022490001</name>
</gene>
<dbReference type="EMBL" id="FN655946">
    <property type="protein sequence ID" value="CBY40478.1"/>
    <property type="molecule type" value="Genomic_DNA"/>
</dbReference>